<evidence type="ECO:0000313" key="2">
    <source>
        <dbReference type="Proteomes" id="UP000074561"/>
    </source>
</evidence>
<proteinExistence type="predicted"/>
<protein>
    <submittedName>
        <fullName evidence="1">Uncharacterized protein</fullName>
    </submittedName>
</protein>
<dbReference type="Proteomes" id="UP000074561">
    <property type="component" value="Chromosome"/>
</dbReference>
<sequence length="58" mass="6961">MKSYCNYLLKNAIRRLDENGAFFFGPSCQRRMCDPFFDRYAQILMNGDEPVLILRFFK</sequence>
<gene>
    <name evidence="1" type="ORF">CPter91_1371</name>
</gene>
<dbReference type="EMBL" id="CP013234">
    <property type="protein sequence ID" value="AMP03752.1"/>
    <property type="molecule type" value="Genomic_DNA"/>
</dbReference>
<reference evidence="1 2" key="1">
    <citation type="submission" date="2015-11" db="EMBL/GenBank/DDBJ databases">
        <title>Exploring the genomic traits of fungus-feeding bacterial genus Collimonas.</title>
        <authorList>
            <person name="Song C."/>
            <person name="Schmidt R."/>
            <person name="de Jager V."/>
            <person name="Krzyzanowska D."/>
            <person name="Jongedijk E."/>
            <person name="Cankar K."/>
            <person name="Beekwilder J."/>
            <person name="van Veen A."/>
            <person name="de Boer W."/>
            <person name="van Veen J.A."/>
            <person name="Garbeva P."/>
        </authorList>
    </citation>
    <scope>NUCLEOTIDE SEQUENCE [LARGE SCALE GENOMIC DNA]</scope>
    <source>
        <strain evidence="1 2">Ter91</strain>
    </source>
</reference>
<dbReference type="AlphaFoldDB" id="A0A127Q292"/>
<dbReference type="KEGG" id="cpra:CPter91_1371"/>
<name>A0A127Q292_9BURK</name>
<evidence type="ECO:0000313" key="1">
    <source>
        <dbReference type="EMBL" id="AMP03752.1"/>
    </source>
</evidence>
<organism evidence="1 2">
    <name type="scientific">Collimonas pratensis</name>
    <dbReference type="NCBI Taxonomy" id="279113"/>
    <lineage>
        <taxon>Bacteria</taxon>
        <taxon>Pseudomonadati</taxon>
        <taxon>Pseudomonadota</taxon>
        <taxon>Betaproteobacteria</taxon>
        <taxon>Burkholderiales</taxon>
        <taxon>Oxalobacteraceae</taxon>
        <taxon>Collimonas</taxon>
    </lineage>
</organism>
<accession>A0A127Q292</accession>